<dbReference type="SUPFAM" id="SSF81383">
    <property type="entry name" value="F-box domain"/>
    <property type="match status" value="1"/>
</dbReference>
<gene>
    <name evidence="2" type="ORF">LANO_0H01728G</name>
</gene>
<dbReference type="InterPro" id="IPR009091">
    <property type="entry name" value="RCC1/BLIP-II"/>
</dbReference>
<protein>
    <submittedName>
        <fullName evidence="2">LANO_0H01728g1_1</fullName>
    </submittedName>
</protein>
<evidence type="ECO:0000313" key="2">
    <source>
        <dbReference type="EMBL" id="SCV05176.1"/>
    </source>
</evidence>
<organism evidence="2 3">
    <name type="scientific">Lachancea nothofagi CBS 11611</name>
    <dbReference type="NCBI Taxonomy" id="1266666"/>
    <lineage>
        <taxon>Eukaryota</taxon>
        <taxon>Fungi</taxon>
        <taxon>Dikarya</taxon>
        <taxon>Ascomycota</taxon>
        <taxon>Saccharomycotina</taxon>
        <taxon>Saccharomycetes</taxon>
        <taxon>Saccharomycetales</taxon>
        <taxon>Saccharomycetaceae</taxon>
        <taxon>Lachancea</taxon>
    </lineage>
</organism>
<dbReference type="Proteomes" id="UP000189911">
    <property type="component" value="Chromosome H"/>
</dbReference>
<dbReference type="GO" id="GO:0005085">
    <property type="term" value="F:guanyl-nucleotide exchange factor activity"/>
    <property type="evidence" value="ECO:0007669"/>
    <property type="project" value="TreeGrafter"/>
</dbReference>
<proteinExistence type="predicted"/>
<dbReference type="InterPro" id="IPR000408">
    <property type="entry name" value="Reg_chr_condens"/>
</dbReference>
<keyword evidence="3" id="KW-1185">Reference proteome</keyword>
<dbReference type="PRINTS" id="PR00633">
    <property type="entry name" value="RCCNDNSATION"/>
</dbReference>
<dbReference type="InterPro" id="IPR051553">
    <property type="entry name" value="Ran_GTPase-activating"/>
</dbReference>
<dbReference type="AlphaFoldDB" id="A0A1G4KL78"/>
<dbReference type="PANTHER" id="PTHR45982">
    <property type="entry name" value="REGULATOR OF CHROMOSOME CONDENSATION"/>
    <property type="match status" value="1"/>
</dbReference>
<sequence>MGHSIEDELTPDIIEAALPYLSIEDIKNLSLTNKYFHKLLDFEKSDTLWHELFRKSFGSMHSDAEPLESKENAQYMSCCEAILRNRFPDESWGQLYRKRALNATFHTWGSLKHARLGFTAVSHGSLPIEVINNAGMRLQFGINAPVPVPWYSSEEGQSQPFDDKSIASVSAGGFSFQILTKSGKLYSTGSTYSGGHRGPGTVEGEHDYNPFQELIVRTERSLALFNGRTPRAGGVVPINTTSSMPLERPHENIYARLEDVEQALDQKVLGNKHVRRLFARDVLNVDPQVPHHVSVESEELDKIKFQALSSGRSHFLALSTEGELYSWDGPDVEQGIRIVLERIPVKTSNPIVKIGCGWNYNCVSVYKIGLVVWSSRSATKENEPFATANYKIIPNTGEVSGDDKVVDFACCANMCVFFITANGDQLKLYANGEMQNVDLPLDGKLVKIVGCYTMLAIFTTRSCYTVNVVDGQILPQSLIRLELEDNEDMFISLSTGDYHTIALTSKGKMYTWGLESELCGCLGLGNREEIVNARRIGRIENLRSTRVIKPSLVKLANADYVCLAVTAGGWQTGALILS</sequence>
<dbReference type="PROSITE" id="PS50012">
    <property type="entry name" value="RCC1_3"/>
    <property type="match status" value="1"/>
</dbReference>
<reference evidence="3" key="1">
    <citation type="submission" date="2016-03" db="EMBL/GenBank/DDBJ databases">
        <authorList>
            <person name="Devillers Hugo."/>
        </authorList>
    </citation>
    <scope>NUCLEOTIDE SEQUENCE [LARGE SCALE GENOMIC DNA]</scope>
</reference>
<feature type="repeat" description="RCC1" evidence="1">
    <location>
        <begin position="507"/>
        <end position="578"/>
    </location>
</feature>
<dbReference type="OrthoDB" id="61110at2759"/>
<dbReference type="GO" id="GO:0005737">
    <property type="term" value="C:cytoplasm"/>
    <property type="evidence" value="ECO:0007669"/>
    <property type="project" value="TreeGrafter"/>
</dbReference>
<dbReference type="SUPFAM" id="SSF50985">
    <property type="entry name" value="RCC1/BLIP-II"/>
    <property type="match status" value="1"/>
</dbReference>
<name>A0A1G4KL78_9SACH</name>
<accession>A0A1G4KL78</accession>
<evidence type="ECO:0000313" key="3">
    <source>
        <dbReference type="Proteomes" id="UP000189911"/>
    </source>
</evidence>
<dbReference type="InterPro" id="IPR036047">
    <property type="entry name" value="F-box-like_dom_sf"/>
</dbReference>
<dbReference type="PANTHER" id="PTHR45982:SF6">
    <property type="entry name" value="SCF-ASSOCIATED FACTOR 1"/>
    <property type="match status" value="1"/>
</dbReference>
<dbReference type="EMBL" id="LT598447">
    <property type="protein sequence ID" value="SCV05176.1"/>
    <property type="molecule type" value="Genomic_DNA"/>
</dbReference>
<dbReference type="Gene3D" id="2.130.10.30">
    <property type="entry name" value="Regulator of chromosome condensation 1/beta-lactamase-inhibitor protein II"/>
    <property type="match status" value="2"/>
</dbReference>
<dbReference type="Pfam" id="PF13540">
    <property type="entry name" value="RCC1_2"/>
    <property type="match status" value="1"/>
</dbReference>
<evidence type="ECO:0000256" key="1">
    <source>
        <dbReference type="PROSITE-ProRule" id="PRU00235"/>
    </source>
</evidence>
<dbReference type="PROSITE" id="PS00626">
    <property type="entry name" value="RCC1_2"/>
    <property type="match status" value="1"/>
</dbReference>